<dbReference type="PANTHER" id="PTHR11042:SF194">
    <property type="entry name" value="DOUBLE-STRANDED RNA ACTIVATED PROTEIN KINASE"/>
    <property type="match status" value="1"/>
</dbReference>
<evidence type="ECO:0000259" key="7">
    <source>
        <dbReference type="PROSITE" id="PS50011"/>
    </source>
</evidence>
<feature type="domain" description="Protein kinase" evidence="7">
    <location>
        <begin position="199"/>
        <end position="422"/>
    </location>
</feature>
<organism evidence="8 9">
    <name type="scientific">Carpediemonas membranifera</name>
    <dbReference type="NCBI Taxonomy" id="201153"/>
    <lineage>
        <taxon>Eukaryota</taxon>
        <taxon>Metamonada</taxon>
        <taxon>Carpediemonas-like organisms</taxon>
        <taxon>Carpediemonas</taxon>
    </lineage>
</organism>
<dbReference type="GO" id="GO:0005737">
    <property type="term" value="C:cytoplasm"/>
    <property type="evidence" value="ECO:0007669"/>
    <property type="project" value="TreeGrafter"/>
</dbReference>
<keyword evidence="2 5" id="KW-0547">Nucleotide-binding</keyword>
<feature type="region of interest" description="Disordered" evidence="6">
    <location>
        <begin position="314"/>
        <end position="360"/>
    </location>
</feature>
<evidence type="ECO:0000256" key="3">
    <source>
        <dbReference type="ARBA" id="ARBA00022777"/>
    </source>
</evidence>
<reference evidence="8" key="1">
    <citation type="submission" date="2021-05" db="EMBL/GenBank/DDBJ databases">
        <title>A free-living protist that lacks canonical eukaryotic 1 DNA replication and segregation systems.</title>
        <authorList>
            <person name="Salas-Leiva D.E."/>
            <person name="Tromer E.C."/>
            <person name="Curtis B.A."/>
            <person name="Jerlstrom-Hultqvist J."/>
            <person name="Kolisko M."/>
            <person name="Yi Z."/>
            <person name="Salas-Leiva J.S."/>
            <person name="Gallot-Lavallee L."/>
            <person name="Kops G.J.P.L."/>
            <person name="Archibald J.M."/>
            <person name="Simpson A.G.B."/>
            <person name="Roger A.J."/>
        </authorList>
    </citation>
    <scope>NUCLEOTIDE SEQUENCE</scope>
    <source>
        <strain evidence="8">BICM</strain>
    </source>
</reference>
<keyword evidence="4 5" id="KW-0067">ATP-binding</keyword>
<name>A0A8J6E362_9EUKA</name>
<feature type="compositionally biased region" description="Low complexity" evidence="6">
    <location>
        <begin position="390"/>
        <end position="422"/>
    </location>
</feature>
<dbReference type="SUPFAM" id="SSF56112">
    <property type="entry name" value="Protein kinase-like (PK-like)"/>
    <property type="match status" value="1"/>
</dbReference>
<dbReference type="EMBL" id="JAHDYR010000033">
    <property type="protein sequence ID" value="KAG9392737.1"/>
    <property type="molecule type" value="Genomic_DNA"/>
</dbReference>
<evidence type="ECO:0000313" key="8">
    <source>
        <dbReference type="EMBL" id="KAG9392737.1"/>
    </source>
</evidence>
<protein>
    <submittedName>
        <fullName evidence="8">Protein kinase domain</fullName>
    </submittedName>
</protein>
<feature type="region of interest" description="Disordered" evidence="6">
    <location>
        <begin position="373"/>
        <end position="422"/>
    </location>
</feature>
<dbReference type="InterPro" id="IPR017441">
    <property type="entry name" value="Protein_kinase_ATP_BS"/>
</dbReference>
<accession>A0A8J6E362</accession>
<dbReference type="InterPro" id="IPR000719">
    <property type="entry name" value="Prot_kinase_dom"/>
</dbReference>
<dbReference type="GO" id="GO:0005524">
    <property type="term" value="F:ATP binding"/>
    <property type="evidence" value="ECO:0007669"/>
    <property type="project" value="UniProtKB-UniRule"/>
</dbReference>
<dbReference type="PROSITE" id="PS50011">
    <property type="entry name" value="PROTEIN_KINASE_DOM"/>
    <property type="match status" value="1"/>
</dbReference>
<dbReference type="PANTHER" id="PTHR11042">
    <property type="entry name" value="EUKARYOTIC TRANSLATION INITIATION FACTOR 2-ALPHA KINASE EIF2-ALPHA KINASE -RELATED"/>
    <property type="match status" value="1"/>
</dbReference>
<evidence type="ECO:0000256" key="5">
    <source>
        <dbReference type="PROSITE-ProRule" id="PRU10141"/>
    </source>
</evidence>
<dbReference type="GO" id="GO:0004694">
    <property type="term" value="F:eukaryotic translation initiation factor 2alpha kinase activity"/>
    <property type="evidence" value="ECO:0007669"/>
    <property type="project" value="TreeGrafter"/>
</dbReference>
<dbReference type="GO" id="GO:0005634">
    <property type="term" value="C:nucleus"/>
    <property type="evidence" value="ECO:0007669"/>
    <property type="project" value="TreeGrafter"/>
</dbReference>
<sequence length="422" mass="46405">MPPHSPTLSGLTLNLMQNLSVSSSMIEWGEDSFEGEAFSDIESVLPDNQERKDDEVAFDSGDLVVFSEKCRELNCDATLECLPENIISEMKRFSLQPGDILLLSLLDIHFEYNSEAVHRAFQAVRHSDMASINAGHLPMLRRLYAPVLSSAVRAPFEVVQEVLKQTYNVSPSHLPLRDMREPAPLRKDVGMLQQFEPFEFPAHRLGSGAFGAVYRARHRVDQTYYAVKVVNLMMKTPITENAVAKFVSDVRERIMREVDALSRLSHPNVLRYFSSWVDPPSLLHQKSTKLQAKIQVQPAARKAIMNRLAEFQTQAFSDSESDTESETSTTSYSCTSSAGTVTAGTSSPQRMARRAESRSAACSSRRSCAAGLSRSGAATRQSCEATCGISSTGSPTSTPRASPTETSSLPTSSSLATHPAQF</sequence>
<dbReference type="PROSITE" id="PS00107">
    <property type="entry name" value="PROTEIN_KINASE_ATP"/>
    <property type="match status" value="1"/>
</dbReference>
<dbReference type="OrthoDB" id="341578at2759"/>
<comment type="caution">
    <text evidence="8">The sequence shown here is derived from an EMBL/GenBank/DDBJ whole genome shotgun (WGS) entry which is preliminary data.</text>
</comment>
<feature type="binding site" evidence="5">
    <location>
        <position position="228"/>
    </location>
    <ligand>
        <name>ATP</name>
        <dbReference type="ChEBI" id="CHEBI:30616"/>
    </ligand>
</feature>
<dbReference type="InterPro" id="IPR050339">
    <property type="entry name" value="CC_SR_Kinase"/>
</dbReference>
<feature type="compositionally biased region" description="Low complexity" evidence="6">
    <location>
        <begin position="326"/>
        <end position="347"/>
    </location>
</feature>
<proteinExistence type="predicted"/>
<dbReference type="Proteomes" id="UP000717585">
    <property type="component" value="Unassembled WGS sequence"/>
</dbReference>
<dbReference type="InterPro" id="IPR011009">
    <property type="entry name" value="Kinase-like_dom_sf"/>
</dbReference>
<evidence type="ECO:0000256" key="2">
    <source>
        <dbReference type="ARBA" id="ARBA00022741"/>
    </source>
</evidence>
<dbReference type="Gene3D" id="3.30.200.20">
    <property type="entry name" value="Phosphorylase Kinase, domain 1"/>
    <property type="match status" value="1"/>
</dbReference>
<evidence type="ECO:0000256" key="4">
    <source>
        <dbReference type="ARBA" id="ARBA00022840"/>
    </source>
</evidence>
<keyword evidence="3 8" id="KW-0418">Kinase</keyword>
<evidence type="ECO:0000313" key="9">
    <source>
        <dbReference type="Proteomes" id="UP000717585"/>
    </source>
</evidence>
<keyword evidence="1" id="KW-0808">Transferase</keyword>
<evidence type="ECO:0000256" key="1">
    <source>
        <dbReference type="ARBA" id="ARBA00022679"/>
    </source>
</evidence>
<dbReference type="AlphaFoldDB" id="A0A8J6E362"/>
<gene>
    <name evidence="8" type="ORF">J8273_5876</name>
</gene>
<evidence type="ECO:0000256" key="6">
    <source>
        <dbReference type="SAM" id="MobiDB-lite"/>
    </source>
</evidence>
<dbReference type="Pfam" id="PF00069">
    <property type="entry name" value="Pkinase"/>
    <property type="match status" value="1"/>
</dbReference>
<keyword evidence="9" id="KW-1185">Reference proteome</keyword>